<feature type="transmembrane region" description="Helical" evidence="2">
    <location>
        <begin position="371"/>
        <end position="394"/>
    </location>
</feature>
<organism evidence="3 4">
    <name type="scientific">Streptomyces marincola</name>
    <dbReference type="NCBI Taxonomy" id="2878388"/>
    <lineage>
        <taxon>Bacteria</taxon>
        <taxon>Bacillati</taxon>
        <taxon>Actinomycetota</taxon>
        <taxon>Actinomycetes</taxon>
        <taxon>Kitasatosporales</taxon>
        <taxon>Streptomycetaceae</taxon>
        <taxon>Streptomyces</taxon>
    </lineage>
</organism>
<evidence type="ECO:0008006" key="5">
    <source>
        <dbReference type="Google" id="ProtNLM"/>
    </source>
</evidence>
<accession>A0A1W7D657</accession>
<feature type="compositionally biased region" description="Low complexity" evidence="1">
    <location>
        <begin position="23"/>
        <end position="32"/>
    </location>
</feature>
<feature type="transmembrane region" description="Helical" evidence="2">
    <location>
        <begin position="406"/>
        <end position="425"/>
    </location>
</feature>
<feature type="transmembrane region" description="Helical" evidence="2">
    <location>
        <begin position="248"/>
        <end position="281"/>
    </location>
</feature>
<keyword evidence="4" id="KW-1185">Reference proteome</keyword>
<keyword evidence="2" id="KW-0812">Transmembrane</keyword>
<sequence>MPSRFPWLTSWANDPGPARTRPARGSEGRAAGARAPTVSRVITRKTAPDLLAAALAVLLFAAAAVVGAAINDDGVLVLKWPPLFARWEPHVGPGTPAALLVAGLVLLYGPPLARRLPWRWLPPAAWCASMAWIWSLALVDGWRRGVARRLAYGHEYLTALDDIDGIGPFLRTFTDHIPMDSQDNWPAHVAGHPPAATLTFVLLDRVGLAGGAWAAAFCVTTAASAAAAVLIAVRALAGERLARRAAPFVVLAPSAVWLGVSADGWFTAVAAWALALLALAATGAVRAPRAAALGAGVLAGCLLYLSYGLVLMALVAAAVLWLARTARPLPWLVLGVVPWVAGFTAAGFWWFDGYETLVGRYYEGAGGQRPYGYFVWANPAVQVASVGLATVAGLRRAGTRPVRRDARRRALAVLVASALAAMLLANLSGMSKAETERIWLPFALWLLPAAALLPARHTRWWLAAQAVLALAVNHLWLTRW</sequence>
<dbReference type="KEGG" id="smao:CAG99_22980"/>
<dbReference type="Proteomes" id="UP000194218">
    <property type="component" value="Chromosome"/>
</dbReference>
<feature type="transmembrane region" description="Helical" evidence="2">
    <location>
        <begin position="50"/>
        <end position="70"/>
    </location>
</feature>
<feature type="transmembrane region" description="Helical" evidence="2">
    <location>
        <begin position="437"/>
        <end position="453"/>
    </location>
</feature>
<feature type="transmembrane region" description="Helical" evidence="2">
    <location>
        <begin position="460"/>
        <end position="477"/>
    </location>
</feature>
<keyword evidence="2" id="KW-0472">Membrane</keyword>
<protein>
    <recommendedName>
        <fullName evidence="5">Integral membrane protein</fullName>
    </recommendedName>
</protein>
<feature type="transmembrane region" description="Helical" evidence="2">
    <location>
        <begin position="293"/>
        <end position="322"/>
    </location>
</feature>
<name>A0A1W7D657_9ACTN</name>
<feature type="transmembrane region" description="Helical" evidence="2">
    <location>
        <begin position="90"/>
        <end position="108"/>
    </location>
</feature>
<dbReference type="AlphaFoldDB" id="A0A1W7D657"/>
<evidence type="ECO:0000256" key="1">
    <source>
        <dbReference type="SAM" id="MobiDB-lite"/>
    </source>
</evidence>
<evidence type="ECO:0000256" key="2">
    <source>
        <dbReference type="SAM" id="Phobius"/>
    </source>
</evidence>
<feature type="transmembrane region" description="Helical" evidence="2">
    <location>
        <begin position="329"/>
        <end position="351"/>
    </location>
</feature>
<feature type="region of interest" description="Disordered" evidence="1">
    <location>
        <begin position="1"/>
        <end position="32"/>
    </location>
</feature>
<gene>
    <name evidence="3" type="ORF">CAG99_22980</name>
</gene>
<feature type="transmembrane region" description="Helical" evidence="2">
    <location>
        <begin position="212"/>
        <end position="236"/>
    </location>
</feature>
<feature type="transmembrane region" description="Helical" evidence="2">
    <location>
        <begin position="120"/>
        <end position="139"/>
    </location>
</feature>
<evidence type="ECO:0000313" key="3">
    <source>
        <dbReference type="EMBL" id="ARQ72583.1"/>
    </source>
</evidence>
<dbReference type="EMBL" id="CP021121">
    <property type="protein sequence ID" value="ARQ72583.1"/>
    <property type="molecule type" value="Genomic_DNA"/>
</dbReference>
<proteinExistence type="predicted"/>
<reference evidence="3 4" key="1">
    <citation type="submission" date="2017-05" db="EMBL/GenBank/DDBJ databases">
        <title>Complete genome sequence of Streptomyces sp. SCSIO 03032 revealed the diverse biosynthetic pathways for its bioactive secondary metabolites.</title>
        <authorList>
            <person name="Ma L."/>
            <person name="Zhu Y."/>
            <person name="Zhang W."/>
            <person name="Zhang G."/>
            <person name="Tian X."/>
            <person name="Zhang S."/>
            <person name="Zhang C."/>
        </authorList>
    </citation>
    <scope>NUCLEOTIDE SEQUENCE [LARGE SCALE GENOMIC DNA]</scope>
    <source>
        <strain evidence="3 4">SCSIO 03032</strain>
    </source>
</reference>
<evidence type="ECO:0000313" key="4">
    <source>
        <dbReference type="Proteomes" id="UP000194218"/>
    </source>
</evidence>
<keyword evidence="2" id="KW-1133">Transmembrane helix</keyword>